<dbReference type="EMBL" id="JAZBJZ010000001">
    <property type="protein sequence ID" value="MEE3715203.1"/>
    <property type="molecule type" value="Genomic_DNA"/>
</dbReference>
<evidence type="ECO:0000313" key="1">
    <source>
        <dbReference type="EMBL" id="MEE3715203.1"/>
    </source>
</evidence>
<sequence length="571" mass="65365">MRLIIREYLSMLKESGELDVLLPDLLLAMGITPLSRAMQGNRQDGVDISAVGIDPKDGIQKLFLLTAKKGDITRNEWDKTPNGVRPSLNEIYEGYLRRCILPEHKDLPKKIILTTGGELKSNVNQNWVDYIEAHSGPHPKYGQIEFAFWGGDELSLLINDNLLDEYLFPESAQKHLRKTIALADQNEDEPRYFYKLIKETLFNREELQGKTTSSACKRQKALCLLNLSLSIVFHWCREADNLKPALLCAERSVLLVWEWIRQNDLFDEEITRLKFEELFFTYFAVVVDYANKLQSHCLIQDGLFGYGEGDELEYPLRTFEVIGILGTLGIALWNIAEISIDEEIKEKYLNQILAVAQMIAALIQNNPSASIPRYDCHSIDITLALITLTLGEHSEIAAWWVRKLSISIVRAYGIGRCFPIDTDSYNDLIAMTVGQSPPKEKLMKVSVLLPVLADWFSIFNLVDPYTEFQKAVKETFTATNLMLWFPDDLTEECLYISNAGYGSGVGLSVELYESLDTVKQRIVKLHQDNQQTYEKISCLTQGWFVIGAISSRHFRTPVMPWYWYQMIREND</sequence>
<organism evidence="1 2">
    <name type="scientific">Tumidithrix elongata BACA0141</name>
    <dbReference type="NCBI Taxonomy" id="2716417"/>
    <lineage>
        <taxon>Bacteria</taxon>
        <taxon>Bacillati</taxon>
        <taxon>Cyanobacteriota</taxon>
        <taxon>Cyanophyceae</taxon>
        <taxon>Pseudanabaenales</taxon>
        <taxon>Pseudanabaenaceae</taxon>
        <taxon>Tumidithrix</taxon>
        <taxon>Tumidithrix elongata</taxon>
    </lineage>
</organism>
<gene>
    <name evidence="1" type="ORF">V2H45_00430</name>
</gene>
<name>A0AAW9PTE2_9CYAN</name>
<dbReference type="AlphaFoldDB" id="A0AAW9PTE2"/>
<dbReference type="Proteomes" id="UP001333818">
    <property type="component" value="Unassembled WGS sequence"/>
</dbReference>
<dbReference type="RefSeq" id="WP_330481626.1">
    <property type="nucleotide sequence ID" value="NZ_JAZBJZ010000001.1"/>
</dbReference>
<accession>A0AAW9PTE2</accession>
<comment type="caution">
    <text evidence="1">The sequence shown here is derived from an EMBL/GenBank/DDBJ whole genome shotgun (WGS) entry which is preliminary data.</text>
</comment>
<proteinExistence type="predicted"/>
<evidence type="ECO:0000313" key="2">
    <source>
        <dbReference type="Proteomes" id="UP001333818"/>
    </source>
</evidence>
<protein>
    <submittedName>
        <fullName evidence="1">Uncharacterized protein</fullName>
    </submittedName>
</protein>
<reference evidence="1" key="1">
    <citation type="submission" date="2024-01" db="EMBL/GenBank/DDBJ databases">
        <title>Bank of Algae and Cyanobacteria of the Azores (BACA) strain genomes.</title>
        <authorList>
            <person name="Luz R."/>
            <person name="Cordeiro R."/>
            <person name="Fonseca A."/>
            <person name="Goncalves V."/>
        </authorList>
    </citation>
    <scope>NUCLEOTIDE SEQUENCE</scope>
    <source>
        <strain evidence="1">BACA0141</strain>
    </source>
</reference>
<keyword evidence="2" id="KW-1185">Reference proteome</keyword>